<gene>
    <name evidence="1" type="ORF">FBU59_004513</name>
</gene>
<proteinExistence type="predicted"/>
<dbReference type="EMBL" id="JANBPW010003253">
    <property type="protein sequence ID" value="KAJ1938211.1"/>
    <property type="molecule type" value="Genomic_DNA"/>
</dbReference>
<sequence>MSYDGGKTFVVIHQELKYCFYTAAPSAGGQGTVRNYTFTLPSSLPGSDHAVFAWSWVNASGNREFYHNCADITIIGSAGSYTGKQMTIANYGAGYPAIPEFLGNYNVGLSYYTTNTTRAAQGPPLPLPLLPQLNQ</sequence>
<name>A0ACC1J5B6_9FUNG</name>
<keyword evidence="2" id="KW-1185">Reference proteome</keyword>
<evidence type="ECO:0000313" key="1">
    <source>
        <dbReference type="EMBL" id="KAJ1938211.1"/>
    </source>
</evidence>
<organism evidence="1 2">
    <name type="scientific">Linderina macrospora</name>
    <dbReference type="NCBI Taxonomy" id="4868"/>
    <lineage>
        <taxon>Eukaryota</taxon>
        <taxon>Fungi</taxon>
        <taxon>Fungi incertae sedis</taxon>
        <taxon>Zoopagomycota</taxon>
        <taxon>Kickxellomycotina</taxon>
        <taxon>Kickxellomycetes</taxon>
        <taxon>Kickxellales</taxon>
        <taxon>Kickxellaceae</taxon>
        <taxon>Linderina</taxon>
    </lineage>
</organism>
<evidence type="ECO:0000313" key="2">
    <source>
        <dbReference type="Proteomes" id="UP001150603"/>
    </source>
</evidence>
<protein>
    <submittedName>
        <fullName evidence="1">Uncharacterized protein</fullName>
    </submittedName>
</protein>
<reference evidence="1" key="1">
    <citation type="submission" date="2022-07" db="EMBL/GenBank/DDBJ databases">
        <title>Phylogenomic reconstructions and comparative analyses of Kickxellomycotina fungi.</title>
        <authorList>
            <person name="Reynolds N.K."/>
            <person name="Stajich J.E."/>
            <person name="Barry K."/>
            <person name="Grigoriev I.V."/>
            <person name="Crous P."/>
            <person name="Smith M.E."/>
        </authorList>
    </citation>
    <scope>NUCLEOTIDE SEQUENCE</scope>
    <source>
        <strain evidence="1">NRRL 5244</strain>
    </source>
</reference>
<comment type="caution">
    <text evidence="1">The sequence shown here is derived from an EMBL/GenBank/DDBJ whole genome shotgun (WGS) entry which is preliminary data.</text>
</comment>
<accession>A0ACC1J5B6</accession>
<dbReference type="Proteomes" id="UP001150603">
    <property type="component" value="Unassembled WGS sequence"/>
</dbReference>